<accession>A0ABS3L8J3</accession>
<feature type="compositionally biased region" description="Polar residues" evidence="1">
    <location>
        <begin position="112"/>
        <end position="121"/>
    </location>
</feature>
<reference evidence="3 4" key="1">
    <citation type="submission" date="2021-03" db="EMBL/GenBank/DDBJ databases">
        <title>Enterococcal diversity collection.</title>
        <authorList>
            <person name="Gilmore M.S."/>
            <person name="Schwartzman J."/>
            <person name="Van Tyne D."/>
            <person name="Martin M."/>
            <person name="Earl A.M."/>
            <person name="Manson A.L."/>
            <person name="Straub T."/>
            <person name="Salamzade R."/>
            <person name="Saavedra J."/>
            <person name="Lebreton F."/>
            <person name="Prichula J."/>
            <person name="Schaufler K."/>
            <person name="Gaca A."/>
            <person name="Sgardioli B."/>
            <person name="Wagenaar J."/>
            <person name="Strong T."/>
        </authorList>
    </citation>
    <scope>NUCLEOTIDE SEQUENCE [LARGE SCALE GENOMIC DNA]</scope>
    <source>
        <strain evidence="3 4">669A</strain>
    </source>
</reference>
<evidence type="ECO:0000256" key="1">
    <source>
        <dbReference type="SAM" id="MobiDB-lite"/>
    </source>
</evidence>
<feature type="signal peptide" evidence="2">
    <location>
        <begin position="1"/>
        <end position="27"/>
    </location>
</feature>
<dbReference type="RefSeq" id="WP_207672886.1">
    <property type="nucleotide sequence ID" value="NZ_JAFREM010000012.1"/>
</dbReference>
<proteinExistence type="predicted"/>
<name>A0ABS3L8J3_9ENTE</name>
<gene>
    <name evidence="3" type="ORF">JZO70_07270</name>
</gene>
<feature type="compositionally biased region" description="Basic and acidic residues" evidence="1">
    <location>
        <begin position="85"/>
        <end position="111"/>
    </location>
</feature>
<keyword evidence="4" id="KW-1185">Reference proteome</keyword>
<evidence type="ECO:0000313" key="3">
    <source>
        <dbReference type="EMBL" id="MBO1305954.1"/>
    </source>
</evidence>
<organism evidence="3 4">
    <name type="scientific">Candidatus Enterococcus moelleringii</name>
    <dbReference type="NCBI Taxonomy" id="2815325"/>
    <lineage>
        <taxon>Bacteria</taxon>
        <taxon>Bacillati</taxon>
        <taxon>Bacillota</taxon>
        <taxon>Bacilli</taxon>
        <taxon>Lactobacillales</taxon>
        <taxon>Enterococcaceae</taxon>
        <taxon>Enterococcus</taxon>
    </lineage>
</organism>
<feature type="compositionally biased region" description="Low complexity" evidence="1">
    <location>
        <begin position="62"/>
        <end position="84"/>
    </location>
</feature>
<feature type="region of interest" description="Disordered" evidence="1">
    <location>
        <begin position="62"/>
        <end position="121"/>
    </location>
</feature>
<comment type="caution">
    <text evidence="3">The sequence shown here is derived from an EMBL/GenBank/DDBJ whole genome shotgun (WGS) entry which is preliminary data.</text>
</comment>
<evidence type="ECO:0000313" key="4">
    <source>
        <dbReference type="Proteomes" id="UP000664601"/>
    </source>
</evidence>
<evidence type="ECO:0000256" key="2">
    <source>
        <dbReference type="SAM" id="SignalP"/>
    </source>
</evidence>
<feature type="chain" id="PRO_5045603826" evidence="2">
    <location>
        <begin position="28"/>
        <end position="196"/>
    </location>
</feature>
<dbReference type="EMBL" id="JAFREM010000012">
    <property type="protein sequence ID" value="MBO1305954.1"/>
    <property type="molecule type" value="Genomic_DNA"/>
</dbReference>
<protein>
    <submittedName>
        <fullName evidence="3">Uncharacterized protein</fullName>
    </submittedName>
</protein>
<sequence>MKKRVIARSVSLGMGACLFLYSNHALAAANIYDPMNPSEAITPIPNNELPETQDSDAEIIFESTESSETTATSEMATTESSTEAAKQEKTSEADSKPDRTTERKVAEETKSNAEIQHTQQSDRMWKFVRQPQTPLMLDDDFFSAAPLNMPEPISGGEAGEDTAFSQTALSAYLLSGVALYGEAIAEGETKLSDYFA</sequence>
<keyword evidence="2" id="KW-0732">Signal</keyword>
<dbReference type="Proteomes" id="UP000664601">
    <property type="component" value="Unassembled WGS sequence"/>
</dbReference>